<reference evidence="1" key="1">
    <citation type="submission" date="2023-03" db="EMBL/GenBank/DDBJ databases">
        <title>Massive genome expansion in bonnet fungi (Mycena s.s.) driven by repeated elements and novel gene families across ecological guilds.</title>
        <authorList>
            <consortium name="Lawrence Berkeley National Laboratory"/>
            <person name="Harder C.B."/>
            <person name="Miyauchi S."/>
            <person name="Viragh M."/>
            <person name="Kuo A."/>
            <person name="Thoen E."/>
            <person name="Andreopoulos B."/>
            <person name="Lu D."/>
            <person name="Skrede I."/>
            <person name="Drula E."/>
            <person name="Henrissat B."/>
            <person name="Morin E."/>
            <person name="Kohler A."/>
            <person name="Barry K."/>
            <person name="LaButti K."/>
            <person name="Morin E."/>
            <person name="Salamov A."/>
            <person name="Lipzen A."/>
            <person name="Mereny Z."/>
            <person name="Hegedus B."/>
            <person name="Baldrian P."/>
            <person name="Stursova M."/>
            <person name="Weitz H."/>
            <person name="Taylor A."/>
            <person name="Grigoriev I.V."/>
            <person name="Nagy L.G."/>
            <person name="Martin F."/>
            <person name="Kauserud H."/>
        </authorList>
    </citation>
    <scope>NUCLEOTIDE SEQUENCE</scope>
    <source>
        <strain evidence="1">9284</strain>
    </source>
</reference>
<name>A0AAD7F6V1_9AGAR</name>
<accession>A0AAD7F6V1</accession>
<protein>
    <submittedName>
        <fullName evidence="1">Uncharacterized protein</fullName>
    </submittedName>
</protein>
<sequence length="646" mass="73416">MGRTIPDEMIHEILSPALSVSDETFSVGLPRSPSVPCLESSSAILLVCKAWLRVATPLLYHTVILRSKGQAQALSVALRCNPDLGQLIRKLRLQSGYGSSLHQILRTTTKLTDIFIPLEFDDGDDACGLCRGLPLIDPVRVIVSYDPFEAITPEPVDTLVGVLVEYIPKWNNLATFEMPHDWPDDEAGHNETFSSPLKVAPNLRTLVLSYNARDLFRDGIMPEYISRVAQNASLQEIRAKTRSRKVLKPVFFEAVRRNARLQELIDPNLFGPKNAFVYPPPLAANPAVADVIWDRVLYYVFREDDDEFHGDGDESDYDSDDEEDRIPQRWDPLRVSKQFMRLGTPHFYDDIFIGTCESMRLFTGRLLREPSLGAHICSLYIGSQDEHTINDLQIILSLVPRLKELSSEDGLNLPWHMFEALSIQYGSHLVLLHGITITQCPDKADPIVFHRLSRLQGFTWKSDTEFHTTATFAASDTFNKLKDLIVTRAHPSFFILLSRLQLSSLKSMILYTTKVDAQIFFEMHGAKLSELYVGAPAFNLDMFNFCPHVKVLNICIASKDEQSVFEGVLKRCHTHSSLEIIVIDPKGFDAKQYAEKSELLELFEVFLAEFDPRPFPALREIRHLYFDWYPPLRSQISTEHNTAVDY</sequence>
<keyword evidence="2" id="KW-1185">Reference proteome</keyword>
<dbReference type="AlphaFoldDB" id="A0AAD7F6V1"/>
<comment type="caution">
    <text evidence="1">The sequence shown here is derived from an EMBL/GenBank/DDBJ whole genome shotgun (WGS) entry which is preliminary data.</text>
</comment>
<dbReference type="EMBL" id="JARKIF010000066">
    <property type="protein sequence ID" value="KAJ7605873.1"/>
    <property type="molecule type" value="Genomic_DNA"/>
</dbReference>
<gene>
    <name evidence="1" type="ORF">FB45DRAFT_463590</name>
</gene>
<evidence type="ECO:0000313" key="2">
    <source>
        <dbReference type="Proteomes" id="UP001221142"/>
    </source>
</evidence>
<dbReference type="Proteomes" id="UP001221142">
    <property type="component" value="Unassembled WGS sequence"/>
</dbReference>
<proteinExistence type="predicted"/>
<organism evidence="1 2">
    <name type="scientific">Roridomyces roridus</name>
    <dbReference type="NCBI Taxonomy" id="1738132"/>
    <lineage>
        <taxon>Eukaryota</taxon>
        <taxon>Fungi</taxon>
        <taxon>Dikarya</taxon>
        <taxon>Basidiomycota</taxon>
        <taxon>Agaricomycotina</taxon>
        <taxon>Agaricomycetes</taxon>
        <taxon>Agaricomycetidae</taxon>
        <taxon>Agaricales</taxon>
        <taxon>Marasmiineae</taxon>
        <taxon>Mycenaceae</taxon>
        <taxon>Roridomyces</taxon>
    </lineage>
</organism>
<evidence type="ECO:0000313" key="1">
    <source>
        <dbReference type="EMBL" id="KAJ7605873.1"/>
    </source>
</evidence>